<name>A0ACC4BU52_POPAL</name>
<evidence type="ECO:0000313" key="2">
    <source>
        <dbReference type="Proteomes" id="UP000309997"/>
    </source>
</evidence>
<reference evidence="1 2" key="1">
    <citation type="journal article" date="2024" name="Plant Biotechnol. J.">
        <title>Genome and CRISPR/Cas9 system of a widespread forest tree (Populus alba) in the world.</title>
        <authorList>
            <person name="Liu Y.J."/>
            <person name="Jiang P.F."/>
            <person name="Han X.M."/>
            <person name="Li X.Y."/>
            <person name="Wang H.M."/>
            <person name="Wang Y.J."/>
            <person name="Wang X.X."/>
            <person name="Zeng Q.Y."/>
        </authorList>
    </citation>
    <scope>NUCLEOTIDE SEQUENCE [LARGE SCALE GENOMIC DNA]</scope>
    <source>
        <strain evidence="2">cv. PAL-ZL1</strain>
    </source>
</reference>
<evidence type="ECO:0000313" key="1">
    <source>
        <dbReference type="EMBL" id="KAL3582173.1"/>
    </source>
</evidence>
<accession>A0ACC4BU52</accession>
<dbReference type="EMBL" id="RCHU02000008">
    <property type="protein sequence ID" value="KAL3582173.1"/>
    <property type="molecule type" value="Genomic_DNA"/>
</dbReference>
<organism evidence="1 2">
    <name type="scientific">Populus alba</name>
    <name type="common">White poplar</name>
    <dbReference type="NCBI Taxonomy" id="43335"/>
    <lineage>
        <taxon>Eukaryota</taxon>
        <taxon>Viridiplantae</taxon>
        <taxon>Streptophyta</taxon>
        <taxon>Embryophyta</taxon>
        <taxon>Tracheophyta</taxon>
        <taxon>Spermatophyta</taxon>
        <taxon>Magnoliopsida</taxon>
        <taxon>eudicotyledons</taxon>
        <taxon>Gunneridae</taxon>
        <taxon>Pentapetalae</taxon>
        <taxon>rosids</taxon>
        <taxon>fabids</taxon>
        <taxon>Malpighiales</taxon>
        <taxon>Salicaceae</taxon>
        <taxon>Saliceae</taxon>
        <taxon>Populus</taxon>
    </lineage>
</organism>
<gene>
    <name evidence="1" type="ORF">D5086_016505</name>
</gene>
<comment type="caution">
    <text evidence="1">The sequence shown here is derived from an EMBL/GenBank/DDBJ whole genome shotgun (WGS) entry which is preliminary data.</text>
</comment>
<dbReference type="Proteomes" id="UP000309997">
    <property type="component" value="Unassembled WGS sequence"/>
</dbReference>
<proteinExistence type="predicted"/>
<protein>
    <submittedName>
        <fullName evidence="1">Uncharacterized protein</fullName>
    </submittedName>
</protein>
<keyword evidence="2" id="KW-1185">Reference proteome</keyword>
<sequence>MSSSLSSSDSTSYSSNYGSQERSLFLFMFRCFLQKTLDYYFSQMTTAHQGHQGKLMLRIAVTEQLIMSMKR</sequence>